<sequence length="35" mass="3658">MQAPEKQPGLRCSQPAFGGTQPRDGVALSSAKETN</sequence>
<proteinExistence type="predicted"/>
<dbReference type="Proteomes" id="UP000234681">
    <property type="component" value="Chromosome 2"/>
</dbReference>
<evidence type="ECO:0000313" key="3">
    <source>
        <dbReference type="Proteomes" id="UP000234681"/>
    </source>
</evidence>
<feature type="region of interest" description="Disordered" evidence="1">
    <location>
        <begin position="1"/>
        <end position="35"/>
    </location>
</feature>
<dbReference type="AlphaFoldDB" id="A6J5Y9"/>
<evidence type="ECO:0000313" key="2">
    <source>
        <dbReference type="EMBL" id="EDM00800.1"/>
    </source>
</evidence>
<protein>
    <submittedName>
        <fullName evidence="2">RCG62467</fullName>
    </submittedName>
</protein>
<evidence type="ECO:0000256" key="1">
    <source>
        <dbReference type="SAM" id="MobiDB-lite"/>
    </source>
</evidence>
<reference evidence="2 3" key="1">
    <citation type="submission" date="2005-09" db="EMBL/GenBank/DDBJ databases">
        <authorList>
            <person name="Mural R.J."/>
            <person name="Li P.W."/>
            <person name="Adams M.D."/>
            <person name="Amanatides P.G."/>
            <person name="Baden-Tillson H."/>
            <person name="Barnstead M."/>
            <person name="Chin S.H."/>
            <person name="Dew I."/>
            <person name="Evans C.A."/>
            <person name="Ferriera S."/>
            <person name="Flanigan M."/>
            <person name="Fosler C."/>
            <person name="Glodek A."/>
            <person name="Gu Z."/>
            <person name="Holt R.A."/>
            <person name="Jennings D."/>
            <person name="Kraft C.L."/>
            <person name="Lu F."/>
            <person name="Nguyen T."/>
            <person name="Nusskern D.R."/>
            <person name="Pfannkoch C.M."/>
            <person name="Sitter C."/>
            <person name="Sutton G.G."/>
            <person name="Venter J.C."/>
            <person name="Wang Z."/>
            <person name="Woodage T."/>
            <person name="Zheng X.H."/>
            <person name="Zhong F."/>
        </authorList>
    </citation>
    <scope>NUCLEOTIDE SEQUENCE [LARGE SCALE GENOMIC DNA]</scope>
    <source>
        <strain>BN</strain>
        <strain evidence="3">Sprague-Dawley</strain>
    </source>
</reference>
<organism evidence="2 3">
    <name type="scientific">Rattus norvegicus</name>
    <name type="common">Rat</name>
    <dbReference type="NCBI Taxonomy" id="10116"/>
    <lineage>
        <taxon>Eukaryota</taxon>
        <taxon>Metazoa</taxon>
        <taxon>Chordata</taxon>
        <taxon>Craniata</taxon>
        <taxon>Vertebrata</taxon>
        <taxon>Euteleostomi</taxon>
        <taxon>Mammalia</taxon>
        <taxon>Eutheria</taxon>
        <taxon>Euarchontoglires</taxon>
        <taxon>Glires</taxon>
        <taxon>Rodentia</taxon>
        <taxon>Myomorpha</taxon>
        <taxon>Muroidea</taxon>
        <taxon>Muridae</taxon>
        <taxon>Murinae</taxon>
        <taxon>Rattus</taxon>
    </lineage>
</organism>
<dbReference type="EMBL" id="CH473976">
    <property type="protein sequence ID" value="EDM00800.1"/>
    <property type="molecule type" value="Genomic_DNA"/>
</dbReference>
<name>A6J5Y9_RAT</name>
<accession>A6J5Y9</accession>
<gene>
    <name evidence="2" type="ORF">rCG_62467</name>
</gene>